<keyword evidence="2" id="KW-1185">Reference proteome</keyword>
<sequence length="498" mass="56525">MFKRFFRSRPTPVVPYKLGQPTFETRNHILPKAGDLTPGITALEYYERRLKLIKELPAKSISILVGNNVKYASGSVFYDFQQSNNLFYMTGWLEPNSVAVLEKTANNGEDDDLIFHMLVPEKNPSVEIWEGERSGLQGCYEFFNPDNVEDIKNVRKYISDLIKRNDYIYYDKKSGGSYFENFFQMDENEDTITNLLKSFNKKVQPLSPLIAKHREIKSPSEIAVLHKAGRISSRAINKAIAQTGSEHPIQSEKSLGAYLQYEFIKGGCDKQAYIPVVAGGENSLIIHYTRNDDLLYKDELVFVDAGGKLGGYCADISRTWPNSGTFTEPQKDIYEIVLNVNKSCIEKCHQSNEISMHELHDFSVNKLHSNLKNLPGFQSISRSDLVRHLYPHYIGHHLGLDLHDIPSVSKFKKLVHGNVITIEPGLYIPKDPKWPKHYQGIGVRVEDDIVVGKDNKDILNLTSLCVKEVKDIESLISKAHCSTPGAYDELVDIHIDEL</sequence>
<name>A0ACA9Y2G5_9ASCO</name>
<accession>A0ACA9Y2G5</accession>
<organism evidence="1 2">
    <name type="scientific">[Candida] jaroonii</name>
    <dbReference type="NCBI Taxonomy" id="467808"/>
    <lineage>
        <taxon>Eukaryota</taxon>
        <taxon>Fungi</taxon>
        <taxon>Dikarya</taxon>
        <taxon>Ascomycota</taxon>
        <taxon>Saccharomycotina</taxon>
        <taxon>Pichiomycetes</taxon>
        <taxon>Debaryomycetaceae</taxon>
        <taxon>Yamadazyma</taxon>
    </lineage>
</organism>
<protein>
    <submittedName>
        <fullName evidence="1">Intermediate cleaving peptidase 55</fullName>
    </submittedName>
</protein>
<gene>
    <name evidence="1" type="ORF">CLIB1444_02S01772</name>
</gene>
<dbReference type="Proteomes" id="UP001152531">
    <property type="component" value="Unassembled WGS sequence"/>
</dbReference>
<dbReference type="EMBL" id="CALSDN010000002">
    <property type="protein sequence ID" value="CAH6719137.1"/>
    <property type="molecule type" value="Genomic_DNA"/>
</dbReference>
<proteinExistence type="predicted"/>
<evidence type="ECO:0000313" key="1">
    <source>
        <dbReference type="EMBL" id="CAH6719137.1"/>
    </source>
</evidence>
<reference evidence="1" key="1">
    <citation type="submission" date="2022-06" db="EMBL/GenBank/DDBJ databases">
        <authorList>
            <person name="Legras J.-L."/>
            <person name="Devillers H."/>
            <person name="Grondin C."/>
        </authorList>
    </citation>
    <scope>NUCLEOTIDE SEQUENCE</scope>
    <source>
        <strain evidence="1">CLIB 1444</strain>
    </source>
</reference>
<evidence type="ECO:0000313" key="2">
    <source>
        <dbReference type="Proteomes" id="UP001152531"/>
    </source>
</evidence>
<comment type="caution">
    <text evidence="1">The sequence shown here is derived from an EMBL/GenBank/DDBJ whole genome shotgun (WGS) entry which is preliminary data.</text>
</comment>